<proteinExistence type="predicted"/>
<gene>
    <name evidence="2" type="primary">LOC111023611</name>
</gene>
<evidence type="ECO:0000313" key="1">
    <source>
        <dbReference type="Proteomes" id="UP000504603"/>
    </source>
</evidence>
<dbReference type="KEGG" id="mcha:111023611"/>
<reference evidence="2" key="1">
    <citation type="submission" date="2025-08" db="UniProtKB">
        <authorList>
            <consortium name="RefSeq"/>
        </authorList>
    </citation>
    <scope>IDENTIFICATION</scope>
    <source>
        <strain evidence="2">OHB3-1</strain>
    </source>
</reference>
<keyword evidence="1" id="KW-1185">Reference proteome</keyword>
<protein>
    <submittedName>
        <fullName evidence="2">Uncharacterized protein LOC111023611</fullName>
    </submittedName>
</protein>
<sequence length="178" mass="20775">MTHAFKISQKDRFLGLVTSLCHLSNVNKHIKQKLTPEQLDMFMKETIFGRFVDLDMMFYSPLVHYFLLRKVIDALIDSMCFSIGGTTITVSKAEFLSMTQLWRPSGRVFQKKDFEQLYKDTFFDNNEDAAKVTLVYCTEFGMMVKKYKVKSNVNDDPYGDIDDLDHFSHIDLGDNYME</sequence>
<dbReference type="OrthoDB" id="1930729at2759"/>
<dbReference type="RefSeq" id="XP_022156780.1">
    <property type="nucleotide sequence ID" value="XM_022301088.1"/>
</dbReference>
<dbReference type="AlphaFoldDB" id="A0A6J1DRA8"/>
<dbReference type="PANTHER" id="PTHR48449">
    <property type="entry name" value="DUF1985 DOMAIN-CONTAINING PROTEIN"/>
    <property type="match status" value="1"/>
</dbReference>
<dbReference type="PANTHER" id="PTHR48449:SF1">
    <property type="entry name" value="DUF1985 DOMAIN-CONTAINING PROTEIN"/>
    <property type="match status" value="1"/>
</dbReference>
<evidence type="ECO:0000313" key="2">
    <source>
        <dbReference type="RefSeq" id="XP_022156780.1"/>
    </source>
</evidence>
<organism evidence="1 2">
    <name type="scientific">Momordica charantia</name>
    <name type="common">Bitter gourd</name>
    <name type="synonym">Balsam pear</name>
    <dbReference type="NCBI Taxonomy" id="3673"/>
    <lineage>
        <taxon>Eukaryota</taxon>
        <taxon>Viridiplantae</taxon>
        <taxon>Streptophyta</taxon>
        <taxon>Embryophyta</taxon>
        <taxon>Tracheophyta</taxon>
        <taxon>Spermatophyta</taxon>
        <taxon>Magnoliopsida</taxon>
        <taxon>eudicotyledons</taxon>
        <taxon>Gunneridae</taxon>
        <taxon>Pentapetalae</taxon>
        <taxon>rosids</taxon>
        <taxon>fabids</taxon>
        <taxon>Cucurbitales</taxon>
        <taxon>Cucurbitaceae</taxon>
        <taxon>Momordiceae</taxon>
        <taxon>Momordica</taxon>
    </lineage>
</organism>
<dbReference type="GeneID" id="111023611"/>
<dbReference type="Proteomes" id="UP000504603">
    <property type="component" value="Unplaced"/>
</dbReference>
<name>A0A6J1DRA8_MOMCH</name>
<accession>A0A6J1DRA8</accession>